<dbReference type="Proteomes" id="UP000077096">
    <property type="component" value="Chromosome"/>
</dbReference>
<evidence type="ECO:0000259" key="2">
    <source>
        <dbReference type="Pfam" id="PF07859"/>
    </source>
</evidence>
<proteinExistence type="predicted"/>
<reference evidence="3 4" key="1">
    <citation type="submission" date="2014-08" db="EMBL/GenBank/DDBJ databases">
        <title>Fervidobacterium pennivorans DYC genome.</title>
        <authorList>
            <person name="Wushke S."/>
        </authorList>
    </citation>
    <scope>NUCLEOTIDE SEQUENCE [LARGE SCALE GENOMIC DNA]</scope>
    <source>
        <strain evidence="3 4">DYC</strain>
    </source>
</reference>
<accession>A0A172T394</accession>
<evidence type="ECO:0000313" key="3">
    <source>
        <dbReference type="EMBL" id="ANE41488.1"/>
    </source>
</evidence>
<evidence type="ECO:0000256" key="1">
    <source>
        <dbReference type="ARBA" id="ARBA00022801"/>
    </source>
</evidence>
<dbReference type="Gene3D" id="3.40.50.1820">
    <property type="entry name" value="alpha/beta hydrolase"/>
    <property type="match status" value="1"/>
</dbReference>
<gene>
    <name evidence="3" type="ORF">JM64_05560</name>
</gene>
<dbReference type="PATRIC" id="fig|93466.3.peg.1177"/>
<dbReference type="AlphaFoldDB" id="A0A172T394"/>
<dbReference type="PANTHER" id="PTHR48081:SF8">
    <property type="entry name" value="ALPHA_BETA HYDROLASE FOLD-3 DOMAIN-CONTAINING PROTEIN-RELATED"/>
    <property type="match status" value="1"/>
</dbReference>
<keyword evidence="1" id="KW-0378">Hydrolase</keyword>
<feature type="domain" description="Alpha/beta hydrolase fold-3" evidence="2">
    <location>
        <begin position="75"/>
        <end position="275"/>
    </location>
</feature>
<dbReference type="GO" id="GO:0016787">
    <property type="term" value="F:hydrolase activity"/>
    <property type="evidence" value="ECO:0007669"/>
    <property type="project" value="UniProtKB-KW"/>
</dbReference>
<dbReference type="PANTHER" id="PTHR48081">
    <property type="entry name" value="AB HYDROLASE SUPERFAMILY PROTEIN C4A8.06C"/>
    <property type="match status" value="1"/>
</dbReference>
<dbReference type="OrthoDB" id="9815425at2"/>
<dbReference type="InterPro" id="IPR050300">
    <property type="entry name" value="GDXG_lipolytic_enzyme"/>
</dbReference>
<dbReference type="EMBL" id="CP011393">
    <property type="protein sequence ID" value="ANE41488.1"/>
    <property type="molecule type" value="Genomic_DNA"/>
</dbReference>
<dbReference type="SUPFAM" id="SSF53474">
    <property type="entry name" value="alpha/beta-Hydrolases"/>
    <property type="match status" value="1"/>
</dbReference>
<dbReference type="InterPro" id="IPR013094">
    <property type="entry name" value="AB_hydrolase_3"/>
</dbReference>
<name>A0A172T394_FERPE</name>
<sequence length="297" mass="34359">MKAAPSIVSHVMYTLLKITRFSKVVEKKMIENKFNKSPAPPKKSIYRVADVSLSYILERQVWEIKPKNSRPEIVVIFLHGGAYIANISKMHWNVVQKIFEMIRPIIYVPDYPLAPESNWRDTYTFMDELYWRVQEKYTDKKIVFIGDSAGGGLALGFAQKLRDEGKNLPNHIVLFSPWLDLNMDNPEIREYEDRDVILTTKGLMAAAQKYSGGTNFKNPYLSPIYGDFSKLCPITVFTGTNDLLHPDSKKLRELCLSQNLSLNYFEYPRMFHDWVIFTFLPESKDALEKVKSILVTD</sequence>
<protein>
    <recommendedName>
        <fullName evidence="2">Alpha/beta hydrolase fold-3 domain-containing protein</fullName>
    </recommendedName>
</protein>
<dbReference type="KEGG" id="fng:JM64_05560"/>
<dbReference type="InterPro" id="IPR029058">
    <property type="entry name" value="AB_hydrolase_fold"/>
</dbReference>
<dbReference type="Pfam" id="PF07859">
    <property type="entry name" value="Abhydrolase_3"/>
    <property type="match status" value="1"/>
</dbReference>
<organism evidence="3 4">
    <name type="scientific">Fervidobacterium pennivorans</name>
    <dbReference type="NCBI Taxonomy" id="93466"/>
    <lineage>
        <taxon>Bacteria</taxon>
        <taxon>Thermotogati</taxon>
        <taxon>Thermotogota</taxon>
        <taxon>Thermotogae</taxon>
        <taxon>Thermotogales</taxon>
        <taxon>Fervidobacteriaceae</taxon>
        <taxon>Fervidobacterium</taxon>
    </lineage>
</organism>
<evidence type="ECO:0000313" key="4">
    <source>
        <dbReference type="Proteomes" id="UP000077096"/>
    </source>
</evidence>